<dbReference type="Proteomes" id="UP000321523">
    <property type="component" value="Unassembled WGS sequence"/>
</dbReference>
<comment type="caution">
    <text evidence="1">The sequence shown here is derived from an EMBL/GenBank/DDBJ whole genome shotgun (WGS) entry which is preliminary data.</text>
</comment>
<gene>
    <name evidence="1" type="ORF">SAE02_09790</name>
</gene>
<dbReference type="AlphaFoldDB" id="A0A512DK24"/>
<evidence type="ECO:0000313" key="1">
    <source>
        <dbReference type="EMBL" id="GEO36831.1"/>
    </source>
</evidence>
<evidence type="ECO:0000313" key="2">
    <source>
        <dbReference type="Proteomes" id="UP000321523"/>
    </source>
</evidence>
<proteinExistence type="predicted"/>
<accession>A0A512DK24</accession>
<sequence length="62" mass="7030">MYRRTTRGKSVETARVLAVSKDSVGITHVRFSVHYERVDTADELRTLALSSFAELFSERVLA</sequence>
<dbReference type="EMBL" id="BJYZ01000003">
    <property type="protein sequence ID" value="GEO36831.1"/>
    <property type="molecule type" value="Genomic_DNA"/>
</dbReference>
<name>A0A512DK24_9PROT</name>
<organism evidence="1 2">
    <name type="scientific">Skermanella aerolata</name>
    <dbReference type="NCBI Taxonomy" id="393310"/>
    <lineage>
        <taxon>Bacteria</taxon>
        <taxon>Pseudomonadati</taxon>
        <taxon>Pseudomonadota</taxon>
        <taxon>Alphaproteobacteria</taxon>
        <taxon>Rhodospirillales</taxon>
        <taxon>Azospirillaceae</taxon>
        <taxon>Skermanella</taxon>
    </lineage>
</organism>
<reference evidence="1 2" key="1">
    <citation type="submission" date="2019-07" db="EMBL/GenBank/DDBJ databases">
        <title>Whole genome shotgun sequence of Skermanella aerolata NBRC 106429.</title>
        <authorList>
            <person name="Hosoyama A."/>
            <person name="Uohara A."/>
            <person name="Ohji S."/>
            <person name="Ichikawa N."/>
        </authorList>
    </citation>
    <scope>NUCLEOTIDE SEQUENCE [LARGE SCALE GENOMIC DNA]</scope>
    <source>
        <strain evidence="1 2">NBRC 106429</strain>
    </source>
</reference>
<keyword evidence="2" id="KW-1185">Reference proteome</keyword>
<protein>
    <submittedName>
        <fullName evidence="1">Uncharacterized protein</fullName>
    </submittedName>
</protein>